<dbReference type="EMBL" id="CP021983">
    <property type="protein sequence ID" value="ASC73663.1"/>
    <property type="molecule type" value="Genomic_DNA"/>
</dbReference>
<organism evidence="1 2">
    <name type="scientific">Halomicronema hongdechloris C2206</name>
    <dbReference type="NCBI Taxonomy" id="1641165"/>
    <lineage>
        <taxon>Bacteria</taxon>
        <taxon>Bacillati</taxon>
        <taxon>Cyanobacteriota</taxon>
        <taxon>Cyanophyceae</taxon>
        <taxon>Nodosilineales</taxon>
        <taxon>Nodosilineaceae</taxon>
        <taxon>Halomicronema</taxon>
    </lineage>
</organism>
<dbReference type="OrthoDB" id="571695at2"/>
<dbReference type="KEGG" id="hhg:XM38_046350"/>
<accession>A0A1Z3HTN8</accession>
<evidence type="ECO:0000313" key="2">
    <source>
        <dbReference type="Proteomes" id="UP000191901"/>
    </source>
</evidence>
<dbReference type="Proteomes" id="UP000191901">
    <property type="component" value="Chromosome"/>
</dbReference>
<sequence>MDEDRLAKQLAETGNIMDLCQDPAWLEETAQIEKECGGYVEAGLLLREYAMSAQTVTPDQLQQVRLQSVLFAELHQWMSTWQLGLSFEKTYTQARQIVRHHLQSATEEQAAWLKALLTEIEQKLPPEQAPVRSQTIGWFRQVFTTDDWQQLAEIAAQEIYAGVSQLERLHSAQTSSV</sequence>
<evidence type="ECO:0000313" key="1">
    <source>
        <dbReference type="EMBL" id="ASC73663.1"/>
    </source>
</evidence>
<proteinExistence type="predicted"/>
<protein>
    <submittedName>
        <fullName evidence="1">Uncharacterized protein</fullName>
    </submittedName>
</protein>
<gene>
    <name evidence="1" type="ORF">XM38_046350</name>
</gene>
<keyword evidence="2" id="KW-1185">Reference proteome</keyword>
<reference evidence="1 2" key="1">
    <citation type="journal article" date="2016" name="Biochim. Biophys. Acta">
        <title>Characterization of red-shifted phycobilisomes isolated from the chlorophyll f-containing cyanobacterium Halomicronema hongdechloris.</title>
        <authorList>
            <person name="Li Y."/>
            <person name="Lin Y."/>
            <person name="Garvey C.J."/>
            <person name="Birch D."/>
            <person name="Corkery R.W."/>
            <person name="Loughlin P.C."/>
            <person name="Scheer H."/>
            <person name="Willows R.D."/>
            <person name="Chen M."/>
        </authorList>
    </citation>
    <scope>NUCLEOTIDE SEQUENCE [LARGE SCALE GENOMIC DNA]</scope>
    <source>
        <strain evidence="1 2">C2206</strain>
    </source>
</reference>
<name>A0A1Z3HTN8_9CYAN</name>
<dbReference type="AlphaFoldDB" id="A0A1Z3HTN8"/>